<evidence type="ECO:0000313" key="2">
    <source>
        <dbReference type="EMBL" id="MPM02712.1"/>
    </source>
</evidence>
<protein>
    <submittedName>
        <fullName evidence="2">Uncharacterized protein</fullName>
    </submittedName>
</protein>
<proteinExistence type="predicted"/>
<evidence type="ECO:0000256" key="1">
    <source>
        <dbReference type="SAM" id="MobiDB-lite"/>
    </source>
</evidence>
<reference evidence="2" key="1">
    <citation type="submission" date="2019-08" db="EMBL/GenBank/DDBJ databases">
        <authorList>
            <person name="Kucharzyk K."/>
            <person name="Murdoch R.W."/>
            <person name="Higgins S."/>
            <person name="Loffler F."/>
        </authorList>
    </citation>
    <scope>NUCLEOTIDE SEQUENCE</scope>
</reference>
<name>A0A644WG18_9ZZZZ</name>
<sequence length="421" mass="46327">MKKLNFLFLSILIATTTLFVACDKDEVKEANVQFALDQVSLDTLIYAGAVEITGTITADKPITGIFFTGVKQENNSYTAKGEAQEYLAKGASTVNLNMEYFVDSKEISHIEVKVVVGDASKKTYISVNTVEGEAKGLAFLGQVILRADTMVWNAENMPDVYTTPNTGALANTPSFFSIHGTMINGQKKHVLTADELRSVQGQNGSFCFLNVLQNTANKAYIGGQRGYMFSNLWTIQLGGGTTGRQCDLYEIGGNAIRQANIDTTQFKIIAGSWVGGDWNEARYKFVDSLFLVINNEATTDAAKMRAYYQLGKIQSTLDNSTLGEQNNPTSLSPQNFARRRTDAGTSGVKPMTENFRAGDYIILKNTKGGKLYYGIMQIVQMYDDTQTFVNVEGVGQKIGQEEAKQLFHKPLILNIKVQTQL</sequence>
<comment type="caution">
    <text evidence="2">The sequence shown here is derived from an EMBL/GenBank/DDBJ whole genome shotgun (WGS) entry which is preliminary data.</text>
</comment>
<feature type="compositionally biased region" description="Polar residues" evidence="1">
    <location>
        <begin position="322"/>
        <end position="335"/>
    </location>
</feature>
<organism evidence="2">
    <name type="scientific">bioreactor metagenome</name>
    <dbReference type="NCBI Taxonomy" id="1076179"/>
    <lineage>
        <taxon>unclassified sequences</taxon>
        <taxon>metagenomes</taxon>
        <taxon>ecological metagenomes</taxon>
    </lineage>
</organism>
<dbReference type="PROSITE" id="PS51257">
    <property type="entry name" value="PROKAR_LIPOPROTEIN"/>
    <property type="match status" value="1"/>
</dbReference>
<dbReference type="AlphaFoldDB" id="A0A644WG18"/>
<accession>A0A644WG18</accession>
<dbReference type="EMBL" id="VSSQ01000891">
    <property type="protein sequence ID" value="MPM02712.1"/>
    <property type="molecule type" value="Genomic_DNA"/>
</dbReference>
<gene>
    <name evidence="2" type="ORF">SDC9_48967</name>
</gene>
<feature type="region of interest" description="Disordered" evidence="1">
    <location>
        <begin position="322"/>
        <end position="349"/>
    </location>
</feature>